<dbReference type="Pfam" id="PF07715">
    <property type="entry name" value="Plug"/>
    <property type="match status" value="1"/>
</dbReference>
<evidence type="ECO:0000313" key="13">
    <source>
        <dbReference type="Proteomes" id="UP000019151"/>
    </source>
</evidence>
<dbReference type="HOGENOM" id="CLU_008287_13_0_0"/>
<feature type="domain" description="TonB-dependent receptor-like beta-barrel" evidence="10">
    <location>
        <begin position="157"/>
        <end position="599"/>
    </location>
</feature>
<dbReference type="GO" id="GO:0009279">
    <property type="term" value="C:cell outer membrane"/>
    <property type="evidence" value="ECO:0007669"/>
    <property type="project" value="UniProtKB-SubCell"/>
</dbReference>
<dbReference type="PANTHER" id="PTHR30069:SF28">
    <property type="entry name" value="TONB-DEPENDENT RECEPTOR YNCD-RELATED"/>
    <property type="match status" value="1"/>
</dbReference>
<dbReference type="AlphaFoldDB" id="W0RMU8"/>
<dbReference type="PANTHER" id="PTHR30069">
    <property type="entry name" value="TONB-DEPENDENT OUTER MEMBRANE RECEPTOR"/>
    <property type="match status" value="1"/>
</dbReference>
<dbReference type="EMBL" id="CP007128">
    <property type="protein sequence ID" value="AHG91797.1"/>
    <property type="molecule type" value="Genomic_DNA"/>
</dbReference>
<dbReference type="Gene3D" id="2.170.130.10">
    <property type="entry name" value="TonB-dependent receptor, plug domain"/>
    <property type="match status" value="1"/>
</dbReference>
<dbReference type="InterPro" id="IPR039426">
    <property type="entry name" value="TonB-dep_rcpt-like"/>
</dbReference>
<dbReference type="RefSeq" id="WP_025413233.1">
    <property type="nucleotide sequence ID" value="NZ_CP007128.1"/>
</dbReference>
<sequence>MTTVLRAPVPLVRAPYAVSTVGRDAAQTARAGFAVDEALRGVPGVQVDNRFNAALGERISIRGFGARTQFGVRGVKVIVDGVPATMPDGQTSLNHVELGTLGGAEVERGPASALYGNAAGGVVLLESAPPPDSTLAASVRALGGADGLSRLQATVGGQDGGVGWSLGASRLAYDGFRQWSDQRSTRVTGRADAGNAASGWGALRASGAWVDYDAHNPGALSDSLLGVDPARAFANNVRQQTGEAGKHGQLGLGWRRDVGVGAIDASAWGLRRRLSNPIPVSIVALDRRAGGARAAWTASDTWRPEVGGRVTLGGELQRQRDDRQNFGNASGVRGARTLDQLEHVTSGALFAQADATLGPRVVALAGLRHDRVRFAADDRLVSATNPDDSGARTLSATTPSLGVSVEIARAASVYANASTSFETPTTTELANRPTGAGGFNPDLHPQRARSLEAGLKGAAVVGDRVAASWQLAAYHTIVRDALVPFEVPGAAGRQFFRNAGRARHRGVEAAAQAVVGDALTLRAAYTVVDARFQQYTVRDTSYAGLRIPGVSPRRFDFSALLRAAHRGLVAVDLRAQDRMPANDVNRAWAAGYALVDARALTDALSMRGVSIAPFVGVTNALDARYVTAVTVNAAGARYFEPGARRAFYLGTDVAFGRR</sequence>
<evidence type="ECO:0000256" key="7">
    <source>
        <dbReference type="ARBA" id="ARBA00023237"/>
    </source>
</evidence>
<feature type="domain" description="TonB-dependent receptor plug" evidence="11">
    <location>
        <begin position="12"/>
        <end position="122"/>
    </location>
</feature>
<evidence type="ECO:0000256" key="4">
    <source>
        <dbReference type="ARBA" id="ARBA00022692"/>
    </source>
</evidence>
<keyword evidence="3 8" id="KW-1134">Transmembrane beta strand</keyword>
<evidence type="ECO:0000259" key="10">
    <source>
        <dbReference type="Pfam" id="PF00593"/>
    </source>
</evidence>
<dbReference type="InterPro" id="IPR012910">
    <property type="entry name" value="Plug_dom"/>
</dbReference>
<dbReference type="PROSITE" id="PS52016">
    <property type="entry name" value="TONB_DEPENDENT_REC_3"/>
    <property type="match status" value="1"/>
</dbReference>
<accession>W0RMU8</accession>
<dbReference type="STRING" id="861299.J421_4260"/>
<dbReference type="InterPro" id="IPR037066">
    <property type="entry name" value="Plug_dom_sf"/>
</dbReference>
<keyword evidence="12" id="KW-0675">Receptor</keyword>
<dbReference type="OrthoDB" id="9760620at2"/>
<proteinExistence type="inferred from homology"/>
<evidence type="ECO:0000313" key="12">
    <source>
        <dbReference type="EMBL" id="AHG91797.1"/>
    </source>
</evidence>
<reference evidence="12 13" key="1">
    <citation type="journal article" date="2014" name="Genome Announc.">
        <title>Genome Sequence and Methylome of Soil Bacterium Gemmatirosa kalamazoonensis KBS708T, a Member of the Rarely Cultivated Gemmatimonadetes Phylum.</title>
        <authorList>
            <person name="Debruyn J.M."/>
            <person name="Radosevich M."/>
            <person name="Wommack K.E."/>
            <person name="Polson S.W."/>
            <person name="Hauser L.J."/>
            <person name="Fawaz M.N."/>
            <person name="Korlach J."/>
            <person name="Tsai Y.C."/>
        </authorList>
    </citation>
    <scope>NUCLEOTIDE SEQUENCE [LARGE SCALE GENOMIC DNA]</scope>
    <source>
        <strain evidence="12 13">KBS708</strain>
    </source>
</reference>
<protein>
    <submittedName>
        <fullName evidence="12">TonB-dependent receptor</fullName>
    </submittedName>
</protein>
<keyword evidence="7 8" id="KW-0998">Cell outer membrane</keyword>
<keyword evidence="13" id="KW-1185">Reference proteome</keyword>
<organism evidence="12 13">
    <name type="scientific">Gemmatirosa kalamazoonensis</name>
    <dbReference type="NCBI Taxonomy" id="861299"/>
    <lineage>
        <taxon>Bacteria</taxon>
        <taxon>Pseudomonadati</taxon>
        <taxon>Gemmatimonadota</taxon>
        <taxon>Gemmatimonadia</taxon>
        <taxon>Gemmatimonadales</taxon>
        <taxon>Gemmatimonadaceae</taxon>
        <taxon>Gemmatirosa</taxon>
    </lineage>
</organism>
<dbReference type="InParanoid" id="W0RMU8"/>
<dbReference type="SUPFAM" id="SSF56935">
    <property type="entry name" value="Porins"/>
    <property type="match status" value="1"/>
</dbReference>
<gene>
    <name evidence="12" type="ORF">J421_4260</name>
</gene>
<evidence type="ECO:0000256" key="9">
    <source>
        <dbReference type="RuleBase" id="RU003357"/>
    </source>
</evidence>
<evidence type="ECO:0000256" key="1">
    <source>
        <dbReference type="ARBA" id="ARBA00004571"/>
    </source>
</evidence>
<keyword evidence="4 8" id="KW-0812">Transmembrane</keyword>
<evidence type="ECO:0000256" key="2">
    <source>
        <dbReference type="ARBA" id="ARBA00022448"/>
    </source>
</evidence>
<dbReference type="Pfam" id="PF00593">
    <property type="entry name" value="TonB_dep_Rec_b-barrel"/>
    <property type="match status" value="1"/>
</dbReference>
<dbReference type="GO" id="GO:0044718">
    <property type="term" value="P:siderophore transmembrane transport"/>
    <property type="evidence" value="ECO:0007669"/>
    <property type="project" value="TreeGrafter"/>
</dbReference>
<dbReference type="KEGG" id="gba:J421_4260"/>
<dbReference type="PATRIC" id="fig|861299.3.peg.4318"/>
<dbReference type="Gene3D" id="2.40.170.20">
    <property type="entry name" value="TonB-dependent receptor, beta-barrel domain"/>
    <property type="match status" value="1"/>
</dbReference>
<keyword evidence="2 8" id="KW-0813">Transport</keyword>
<evidence type="ECO:0000256" key="5">
    <source>
        <dbReference type="ARBA" id="ARBA00023077"/>
    </source>
</evidence>
<dbReference type="eggNOG" id="COG4771">
    <property type="taxonomic scope" value="Bacteria"/>
</dbReference>
<dbReference type="InterPro" id="IPR036942">
    <property type="entry name" value="Beta-barrel_TonB_sf"/>
</dbReference>
<keyword evidence="5 9" id="KW-0798">TonB box</keyword>
<comment type="similarity">
    <text evidence="8 9">Belongs to the TonB-dependent receptor family.</text>
</comment>
<evidence type="ECO:0000256" key="8">
    <source>
        <dbReference type="PROSITE-ProRule" id="PRU01360"/>
    </source>
</evidence>
<dbReference type="GO" id="GO:0015344">
    <property type="term" value="F:siderophore uptake transmembrane transporter activity"/>
    <property type="evidence" value="ECO:0007669"/>
    <property type="project" value="TreeGrafter"/>
</dbReference>
<name>W0RMU8_9BACT</name>
<dbReference type="InterPro" id="IPR000531">
    <property type="entry name" value="Beta-barrel_TonB"/>
</dbReference>
<evidence type="ECO:0000259" key="11">
    <source>
        <dbReference type="Pfam" id="PF07715"/>
    </source>
</evidence>
<evidence type="ECO:0000256" key="6">
    <source>
        <dbReference type="ARBA" id="ARBA00023136"/>
    </source>
</evidence>
<keyword evidence="6 8" id="KW-0472">Membrane</keyword>
<evidence type="ECO:0000256" key="3">
    <source>
        <dbReference type="ARBA" id="ARBA00022452"/>
    </source>
</evidence>
<comment type="subcellular location">
    <subcellularLocation>
        <location evidence="1 8">Cell outer membrane</location>
        <topology evidence="1 8">Multi-pass membrane protein</topology>
    </subcellularLocation>
</comment>
<dbReference type="Proteomes" id="UP000019151">
    <property type="component" value="Chromosome"/>
</dbReference>